<dbReference type="PANTHER" id="PTHR11711">
    <property type="entry name" value="ADP RIBOSYLATION FACTOR-RELATED"/>
    <property type="match status" value="1"/>
</dbReference>
<gene>
    <name evidence="10" type="primary">ARF</name>
</gene>
<keyword evidence="3 8" id="KW-0342">GTP-binding</keyword>
<organism evidence="10">
    <name type="scientific">Osmerus mordax</name>
    <name type="common">Rainbow smelt</name>
    <name type="synonym">Atherina mordax</name>
    <dbReference type="NCBI Taxonomy" id="8014"/>
    <lineage>
        <taxon>Eukaryota</taxon>
        <taxon>Metazoa</taxon>
        <taxon>Chordata</taxon>
        <taxon>Craniata</taxon>
        <taxon>Vertebrata</taxon>
        <taxon>Euteleostomi</taxon>
        <taxon>Actinopterygii</taxon>
        <taxon>Neopterygii</taxon>
        <taxon>Teleostei</taxon>
        <taxon>Stomiati</taxon>
        <taxon>Osmeriformes</taxon>
        <taxon>Osmeridae</taxon>
        <taxon>Osmerus</taxon>
    </lineage>
</organism>
<keyword evidence="2 8" id="KW-0547">Nucleotide-binding</keyword>
<dbReference type="SMART" id="SM00175">
    <property type="entry name" value="RAB"/>
    <property type="match status" value="1"/>
</dbReference>
<evidence type="ECO:0000256" key="3">
    <source>
        <dbReference type="ARBA" id="ARBA00023134"/>
    </source>
</evidence>
<dbReference type="InterPro" id="IPR027417">
    <property type="entry name" value="P-loop_NTPase"/>
</dbReference>
<dbReference type="Pfam" id="PF00025">
    <property type="entry name" value="Arf"/>
    <property type="match status" value="1"/>
</dbReference>
<feature type="binding site" evidence="9">
    <location>
        <position position="25"/>
    </location>
    <ligand>
        <name>Mg(2+)</name>
        <dbReference type="ChEBI" id="CHEBI:18420"/>
    </ligand>
</feature>
<proteinExistence type="evidence at transcript level"/>
<evidence type="ECO:0000256" key="9">
    <source>
        <dbReference type="PIRSR" id="PIRSR606689-2"/>
    </source>
</evidence>
<comment type="function">
    <text evidence="4">GTPase that recruits MYO1E to MHC class II-containing vesicles via the effector protein ARL14EP and hence controls the movement of these vesicles along the actin cytoskeleton in dendritic cells.</text>
</comment>
<dbReference type="SMART" id="SM00178">
    <property type="entry name" value="SAR"/>
    <property type="match status" value="1"/>
</dbReference>
<feature type="binding site" evidence="8">
    <location>
        <begin position="124"/>
        <end position="127"/>
    </location>
    <ligand>
        <name>GTP</name>
        <dbReference type="ChEBI" id="CHEBI:37565"/>
    </ligand>
</feature>
<dbReference type="SMART" id="SM00177">
    <property type="entry name" value="ARF"/>
    <property type="match status" value="1"/>
</dbReference>
<feature type="binding site" evidence="8">
    <location>
        <position position="68"/>
    </location>
    <ligand>
        <name>GTP</name>
        <dbReference type="ChEBI" id="CHEBI:37565"/>
    </ligand>
</feature>
<evidence type="ECO:0000256" key="4">
    <source>
        <dbReference type="ARBA" id="ARBA00054077"/>
    </source>
</evidence>
<accession>C1BL32</accession>
<evidence type="ECO:0000256" key="1">
    <source>
        <dbReference type="ARBA" id="ARBA00010290"/>
    </source>
</evidence>
<dbReference type="AlphaFoldDB" id="C1BL32"/>
<feature type="binding site" evidence="9">
    <location>
        <position position="42"/>
    </location>
    <ligand>
        <name>Mg(2+)</name>
        <dbReference type="ChEBI" id="CHEBI:18420"/>
    </ligand>
</feature>
<comment type="subunit">
    <text evidence="5">Interacts with ARL14EP.</text>
</comment>
<dbReference type="InterPro" id="IPR006689">
    <property type="entry name" value="Small_GTPase_ARF/SAR"/>
</dbReference>
<keyword evidence="9" id="KW-0460">Magnesium</keyword>
<dbReference type="SUPFAM" id="SSF52540">
    <property type="entry name" value="P-loop containing nucleoside triphosphate hydrolases"/>
    <property type="match status" value="1"/>
</dbReference>
<sequence>MGQRGSALQQEARVLLLGLDSAGKSTLLYKLKYNESVVTVPTIGFNVEMLEARRKQGKVDLTVWDVGGQRNMRPHWRSFHQDTAGLVFVVDSSDRGRLDEARRELEKTLRSELLRGRPVVILANKQDVDGAVTATEITELFNLKNMCSSRDWFVQPCSAVTGTGLQEGFQRVAHLLKYPSEDNIMPYHSHSISNTVNYLRSKSVISTGNSPD</sequence>
<dbReference type="GO" id="GO:0003924">
    <property type="term" value="F:GTPase activity"/>
    <property type="evidence" value="ECO:0007669"/>
    <property type="project" value="InterPro"/>
</dbReference>
<evidence type="ECO:0000313" key="10">
    <source>
        <dbReference type="EMBL" id="ACO09735.1"/>
    </source>
</evidence>
<protein>
    <recommendedName>
        <fullName evidence="6">ADP-ribosylation factor-like protein 14</fullName>
    </recommendedName>
    <alternativeName>
        <fullName evidence="7">ADP-ribosylation factor 7</fullName>
    </alternativeName>
</protein>
<dbReference type="InterPro" id="IPR005225">
    <property type="entry name" value="Small_GTP-bd"/>
</dbReference>
<dbReference type="EMBL" id="BT075311">
    <property type="protein sequence ID" value="ACO09735.1"/>
    <property type="molecule type" value="mRNA"/>
</dbReference>
<dbReference type="PROSITE" id="PS51417">
    <property type="entry name" value="ARF"/>
    <property type="match status" value="1"/>
</dbReference>
<feature type="binding site" evidence="8">
    <location>
        <begin position="18"/>
        <end position="25"/>
    </location>
    <ligand>
        <name>GTP</name>
        <dbReference type="ChEBI" id="CHEBI:37565"/>
    </ligand>
</feature>
<dbReference type="Gene3D" id="3.40.50.300">
    <property type="entry name" value="P-loop containing nucleotide triphosphate hydrolases"/>
    <property type="match status" value="1"/>
</dbReference>
<dbReference type="NCBIfam" id="TIGR00231">
    <property type="entry name" value="small_GTP"/>
    <property type="match status" value="1"/>
</dbReference>
<comment type="similarity">
    <text evidence="1">Belongs to the small GTPase superfamily. Arf family.</text>
</comment>
<evidence type="ECO:0000256" key="5">
    <source>
        <dbReference type="ARBA" id="ARBA00061881"/>
    </source>
</evidence>
<reference evidence="10" key="1">
    <citation type="submission" date="2009-03" db="EMBL/GenBank/DDBJ databases">
        <title>Osmerus mordax full-length cDNAs.</title>
        <authorList>
            <person name="von Schalburg K."/>
            <person name="Leong J."/>
            <person name="Cooper G."/>
            <person name="Davidson W.S."/>
            <person name="Koop B.F."/>
        </authorList>
    </citation>
    <scope>NUCLEOTIDE SEQUENCE</scope>
    <source>
        <tissue evidence="10">Brain</tissue>
    </source>
</reference>
<dbReference type="GO" id="GO:0030010">
    <property type="term" value="P:establishment of cell polarity"/>
    <property type="evidence" value="ECO:0007669"/>
    <property type="project" value="UniProtKB-ARBA"/>
</dbReference>
<evidence type="ECO:0000256" key="2">
    <source>
        <dbReference type="ARBA" id="ARBA00022741"/>
    </source>
</evidence>
<keyword evidence="9" id="KW-0479">Metal-binding</keyword>
<dbReference type="InterPro" id="IPR024156">
    <property type="entry name" value="Small_GTPase_ARF"/>
</dbReference>
<evidence type="ECO:0000256" key="7">
    <source>
        <dbReference type="ARBA" id="ARBA00077764"/>
    </source>
</evidence>
<dbReference type="GO" id="GO:0046872">
    <property type="term" value="F:metal ion binding"/>
    <property type="evidence" value="ECO:0007669"/>
    <property type="project" value="UniProtKB-KW"/>
</dbReference>
<name>C1BL32_OSMMO</name>
<dbReference type="PRINTS" id="PR00449">
    <property type="entry name" value="RASTRNSFRMNG"/>
</dbReference>
<evidence type="ECO:0000256" key="6">
    <source>
        <dbReference type="ARBA" id="ARBA00072405"/>
    </source>
</evidence>
<dbReference type="GO" id="GO:0005525">
    <property type="term" value="F:GTP binding"/>
    <property type="evidence" value="ECO:0007669"/>
    <property type="project" value="UniProtKB-KW"/>
</dbReference>
<dbReference type="FunFam" id="3.40.50.300:FF:000412">
    <property type="entry name" value="ADP-ribosylation factor 1"/>
    <property type="match status" value="1"/>
</dbReference>
<evidence type="ECO:0000256" key="8">
    <source>
        <dbReference type="PIRSR" id="PIRSR606689-1"/>
    </source>
</evidence>